<sequence>MHDTAWLWHARLGHINFETLRNMAKVGMADGLPIIDHKSKLCEACLGGKHHSIAESEFGCKVKALRTDRGVEFTSRFEQLCSEDGIQRYLTAPYTPQQNGAVERKNQIVLGATRSMMKAMDFP</sequence>
<dbReference type="InterPro" id="IPR025724">
    <property type="entry name" value="GAG-pre-integrase_dom"/>
</dbReference>
<keyword evidence="12" id="KW-1185">Reference proteome</keyword>
<dbReference type="GO" id="GO:0016787">
    <property type="term" value="F:hydrolase activity"/>
    <property type="evidence" value="ECO:0007669"/>
    <property type="project" value="UniProtKB-KW"/>
</dbReference>
<dbReference type="Pfam" id="PF13976">
    <property type="entry name" value="gag_pre-integrs"/>
    <property type="match status" value="1"/>
</dbReference>
<dbReference type="AlphaFoldDB" id="A0A5N6MKS7"/>
<dbReference type="Proteomes" id="UP000326396">
    <property type="component" value="Linkage Group LG5"/>
</dbReference>
<evidence type="ECO:0000313" key="12">
    <source>
        <dbReference type="Proteomes" id="UP000326396"/>
    </source>
</evidence>
<keyword evidence="4" id="KW-0378">Hydrolase</keyword>
<dbReference type="InterPro" id="IPR036397">
    <property type="entry name" value="RNaseH_sf"/>
</dbReference>
<evidence type="ECO:0000256" key="8">
    <source>
        <dbReference type="ARBA" id="ARBA00022932"/>
    </source>
</evidence>
<dbReference type="OrthoDB" id="6776856at2759"/>
<comment type="caution">
    <text evidence="11">The sequence shown here is derived from an EMBL/GenBank/DDBJ whole genome shotgun (WGS) entry which is preliminary data.</text>
</comment>
<evidence type="ECO:0000256" key="6">
    <source>
        <dbReference type="ARBA" id="ARBA00022908"/>
    </source>
</evidence>
<dbReference type="PANTHER" id="PTHR42648:SF11">
    <property type="entry name" value="TRANSPOSON TY4-P GAG-POL POLYPROTEIN"/>
    <property type="match status" value="1"/>
</dbReference>
<dbReference type="GO" id="GO:0015074">
    <property type="term" value="P:DNA integration"/>
    <property type="evidence" value="ECO:0007669"/>
    <property type="project" value="UniProtKB-KW"/>
</dbReference>
<accession>A0A5N6MKS7</accession>
<dbReference type="InterPro" id="IPR039537">
    <property type="entry name" value="Retrotran_Ty1/copia-like"/>
</dbReference>
<evidence type="ECO:0000256" key="2">
    <source>
        <dbReference type="ARBA" id="ARBA00022723"/>
    </source>
</evidence>
<evidence type="ECO:0000259" key="10">
    <source>
        <dbReference type="PROSITE" id="PS50994"/>
    </source>
</evidence>
<keyword evidence="8" id="KW-0548">Nucleotidyltransferase</keyword>
<keyword evidence="7" id="KW-0695">RNA-directed DNA polymerase</keyword>
<feature type="domain" description="Integrase catalytic" evidence="10">
    <location>
        <begin position="63"/>
        <end position="123"/>
    </location>
</feature>
<dbReference type="GO" id="GO:0003676">
    <property type="term" value="F:nucleic acid binding"/>
    <property type="evidence" value="ECO:0007669"/>
    <property type="project" value="InterPro"/>
</dbReference>
<dbReference type="GO" id="GO:0004519">
    <property type="term" value="F:endonuclease activity"/>
    <property type="evidence" value="ECO:0007669"/>
    <property type="project" value="UniProtKB-KW"/>
</dbReference>
<evidence type="ECO:0000256" key="3">
    <source>
        <dbReference type="ARBA" id="ARBA00022759"/>
    </source>
</evidence>
<keyword evidence="8" id="KW-0808">Transferase</keyword>
<name>A0A5N6MKS7_9ASTR</name>
<keyword evidence="2" id="KW-0479">Metal-binding</keyword>
<evidence type="ECO:0000256" key="5">
    <source>
        <dbReference type="ARBA" id="ARBA00022842"/>
    </source>
</evidence>
<organism evidence="11 12">
    <name type="scientific">Mikania micrantha</name>
    <name type="common">bitter vine</name>
    <dbReference type="NCBI Taxonomy" id="192012"/>
    <lineage>
        <taxon>Eukaryota</taxon>
        <taxon>Viridiplantae</taxon>
        <taxon>Streptophyta</taxon>
        <taxon>Embryophyta</taxon>
        <taxon>Tracheophyta</taxon>
        <taxon>Spermatophyta</taxon>
        <taxon>Magnoliopsida</taxon>
        <taxon>eudicotyledons</taxon>
        <taxon>Gunneridae</taxon>
        <taxon>Pentapetalae</taxon>
        <taxon>asterids</taxon>
        <taxon>campanulids</taxon>
        <taxon>Asterales</taxon>
        <taxon>Asteraceae</taxon>
        <taxon>Asteroideae</taxon>
        <taxon>Heliantheae alliance</taxon>
        <taxon>Eupatorieae</taxon>
        <taxon>Mikania</taxon>
    </lineage>
</organism>
<keyword evidence="8" id="KW-0239">DNA-directed DNA polymerase</keyword>
<keyword evidence="6" id="KW-0229">DNA integration</keyword>
<dbReference type="Gene3D" id="3.30.420.10">
    <property type="entry name" value="Ribonuclease H-like superfamily/Ribonuclease H"/>
    <property type="match status" value="1"/>
</dbReference>
<proteinExistence type="predicted"/>
<dbReference type="SUPFAM" id="SSF53098">
    <property type="entry name" value="Ribonuclease H-like"/>
    <property type="match status" value="1"/>
</dbReference>
<evidence type="ECO:0000256" key="7">
    <source>
        <dbReference type="ARBA" id="ARBA00022918"/>
    </source>
</evidence>
<evidence type="ECO:0000256" key="1">
    <source>
        <dbReference type="ARBA" id="ARBA00022722"/>
    </source>
</evidence>
<dbReference type="GO" id="GO:0046872">
    <property type="term" value="F:metal ion binding"/>
    <property type="evidence" value="ECO:0007669"/>
    <property type="project" value="UniProtKB-KW"/>
</dbReference>
<keyword evidence="5" id="KW-0460">Magnesium</keyword>
<dbReference type="InterPro" id="IPR012337">
    <property type="entry name" value="RNaseH-like_sf"/>
</dbReference>
<evidence type="ECO:0000256" key="4">
    <source>
        <dbReference type="ARBA" id="ARBA00022801"/>
    </source>
</evidence>
<dbReference type="PROSITE" id="PS50994">
    <property type="entry name" value="INTEGRASE"/>
    <property type="match status" value="1"/>
</dbReference>
<dbReference type="EMBL" id="SZYD01000015">
    <property type="protein sequence ID" value="KAD3640167.1"/>
    <property type="molecule type" value="Genomic_DNA"/>
</dbReference>
<keyword evidence="3" id="KW-0255">Endonuclease</keyword>
<protein>
    <recommendedName>
        <fullName evidence="10">Integrase catalytic domain-containing protein</fullName>
    </recommendedName>
</protein>
<evidence type="ECO:0000313" key="11">
    <source>
        <dbReference type="EMBL" id="KAD3640167.1"/>
    </source>
</evidence>
<dbReference type="GO" id="GO:0003887">
    <property type="term" value="F:DNA-directed DNA polymerase activity"/>
    <property type="evidence" value="ECO:0007669"/>
    <property type="project" value="UniProtKB-KW"/>
</dbReference>
<reference evidence="11 12" key="1">
    <citation type="submission" date="2019-05" db="EMBL/GenBank/DDBJ databases">
        <title>Mikania micrantha, genome provides insights into the molecular mechanism of rapid growth.</title>
        <authorList>
            <person name="Liu B."/>
        </authorList>
    </citation>
    <scope>NUCLEOTIDE SEQUENCE [LARGE SCALE GENOMIC DNA]</scope>
    <source>
        <strain evidence="11">NLD-2019</strain>
        <tissue evidence="11">Leaf</tissue>
    </source>
</reference>
<gene>
    <name evidence="11" type="ORF">E3N88_29390</name>
</gene>
<dbReference type="GO" id="GO:0006310">
    <property type="term" value="P:DNA recombination"/>
    <property type="evidence" value="ECO:0007669"/>
    <property type="project" value="UniProtKB-KW"/>
</dbReference>
<keyword evidence="1" id="KW-0540">Nuclease</keyword>
<evidence type="ECO:0000256" key="9">
    <source>
        <dbReference type="ARBA" id="ARBA00023172"/>
    </source>
</evidence>
<dbReference type="PANTHER" id="PTHR42648">
    <property type="entry name" value="TRANSPOSASE, PUTATIVE-RELATED"/>
    <property type="match status" value="1"/>
</dbReference>
<dbReference type="InterPro" id="IPR001584">
    <property type="entry name" value="Integrase_cat-core"/>
</dbReference>
<dbReference type="GO" id="GO:0003964">
    <property type="term" value="F:RNA-directed DNA polymerase activity"/>
    <property type="evidence" value="ECO:0007669"/>
    <property type="project" value="UniProtKB-KW"/>
</dbReference>
<keyword evidence="9" id="KW-0233">DNA recombination</keyword>